<name>A0A183B6M2_9TREM</name>
<dbReference type="Proteomes" id="UP000272942">
    <property type="component" value="Unassembled WGS sequence"/>
</dbReference>
<dbReference type="WBParaSite" id="ECPE_0001489701-mRNA-1">
    <property type="protein sequence ID" value="ECPE_0001489701-mRNA-1"/>
    <property type="gene ID" value="ECPE_0001489701"/>
</dbReference>
<reference evidence="1 2" key="2">
    <citation type="submission" date="2018-11" db="EMBL/GenBank/DDBJ databases">
        <authorList>
            <consortium name="Pathogen Informatics"/>
        </authorList>
    </citation>
    <scope>NUCLEOTIDE SEQUENCE [LARGE SCALE GENOMIC DNA]</scope>
    <source>
        <strain evidence="1 2">Egypt</strain>
    </source>
</reference>
<reference evidence="3" key="1">
    <citation type="submission" date="2016-06" db="UniProtKB">
        <authorList>
            <consortium name="WormBaseParasite"/>
        </authorList>
    </citation>
    <scope>IDENTIFICATION</scope>
</reference>
<keyword evidence="2" id="KW-1185">Reference proteome</keyword>
<dbReference type="EMBL" id="UZAN01058759">
    <property type="protein sequence ID" value="VDP92129.1"/>
    <property type="molecule type" value="Genomic_DNA"/>
</dbReference>
<evidence type="ECO:0000313" key="3">
    <source>
        <dbReference type="WBParaSite" id="ECPE_0001489701-mRNA-1"/>
    </source>
</evidence>
<sequence>MCSLGLMKRLKQSKDPSVLREFNSYLKFRAKLAMANARIQFLDEFISNLEYPKQYRTVLRRNCVNITNMFLGHQALNQRNTLSIRLLEMERNFLKSSRVLDELAAEEETEFVA</sequence>
<protein>
    <submittedName>
        <fullName evidence="1 3">Uncharacterized protein</fullName>
    </submittedName>
</protein>
<evidence type="ECO:0000313" key="2">
    <source>
        <dbReference type="Proteomes" id="UP000272942"/>
    </source>
</evidence>
<dbReference type="AlphaFoldDB" id="A0A183B6M2"/>
<organism evidence="3">
    <name type="scientific">Echinostoma caproni</name>
    <dbReference type="NCBI Taxonomy" id="27848"/>
    <lineage>
        <taxon>Eukaryota</taxon>
        <taxon>Metazoa</taxon>
        <taxon>Spiralia</taxon>
        <taxon>Lophotrochozoa</taxon>
        <taxon>Platyhelminthes</taxon>
        <taxon>Trematoda</taxon>
        <taxon>Digenea</taxon>
        <taxon>Plagiorchiida</taxon>
        <taxon>Echinostomata</taxon>
        <taxon>Echinostomatoidea</taxon>
        <taxon>Echinostomatidae</taxon>
        <taxon>Echinostoma</taxon>
    </lineage>
</organism>
<evidence type="ECO:0000313" key="1">
    <source>
        <dbReference type="EMBL" id="VDP92129.1"/>
    </source>
</evidence>
<proteinExistence type="predicted"/>
<accession>A0A183B6M2</accession>
<gene>
    <name evidence="1" type="ORF">ECPE_LOCUS14857</name>
</gene>